<comment type="caution">
    <text evidence="7">The sequence shown here is derived from an EMBL/GenBank/DDBJ whole genome shotgun (WGS) entry which is preliminary data.</text>
</comment>
<evidence type="ECO:0000256" key="1">
    <source>
        <dbReference type="ARBA" id="ARBA00004651"/>
    </source>
</evidence>
<comment type="similarity">
    <text evidence="5">Belongs to the binding-protein-dependent transport system permease family.</text>
</comment>
<gene>
    <name evidence="7" type="ORF">ENW00_08040</name>
</gene>
<keyword evidence="4 5" id="KW-0472">Membrane</keyword>
<evidence type="ECO:0000259" key="6">
    <source>
        <dbReference type="PROSITE" id="PS50928"/>
    </source>
</evidence>
<name>A0A7C3RN49_DICTH</name>
<sequence length="292" mass="33125">MLLVIRDLYRSDKKFAFGFTVICLLIFLALLSFVSPYDPKLWNVVPKNQPPSFRYLLGTNSMGQDIFWNLTHAIRNSVILGSLTAVISIVIGTFVGLLSGYRGGSLDRFLMSVNDSFIVIPSLPILILISSIIKQHISLILIAFILSLFSWPWGGRQVRAIVLGLREREFTYTANFSGMSTFQIIMTEHLPFVIPWVMANFINTILWAIGMETTLAIFGLSSLETPTIGTTIYWALQYQALLRGIWWWIFTPVILAILLFIALYTLSVSISNYLDPRTRIQRMRMKEGGQEA</sequence>
<dbReference type="SUPFAM" id="SSF161098">
    <property type="entry name" value="MetI-like"/>
    <property type="match status" value="1"/>
</dbReference>
<proteinExistence type="inferred from homology"/>
<dbReference type="PROSITE" id="PS50928">
    <property type="entry name" value="ABC_TM1"/>
    <property type="match status" value="1"/>
</dbReference>
<dbReference type="CDD" id="cd06261">
    <property type="entry name" value="TM_PBP2"/>
    <property type="match status" value="1"/>
</dbReference>
<evidence type="ECO:0000256" key="2">
    <source>
        <dbReference type="ARBA" id="ARBA00022692"/>
    </source>
</evidence>
<comment type="subcellular location">
    <subcellularLocation>
        <location evidence="1 5">Cell membrane</location>
        <topology evidence="1 5">Multi-pass membrane protein</topology>
    </subcellularLocation>
</comment>
<feature type="transmembrane region" description="Helical" evidence="5">
    <location>
        <begin position="248"/>
        <end position="274"/>
    </location>
</feature>
<dbReference type="Pfam" id="PF00528">
    <property type="entry name" value="BPD_transp_1"/>
    <property type="match status" value="1"/>
</dbReference>
<feature type="transmembrane region" description="Helical" evidence="5">
    <location>
        <begin position="192"/>
        <end position="209"/>
    </location>
</feature>
<evidence type="ECO:0000256" key="4">
    <source>
        <dbReference type="ARBA" id="ARBA00023136"/>
    </source>
</evidence>
<evidence type="ECO:0000256" key="3">
    <source>
        <dbReference type="ARBA" id="ARBA00022989"/>
    </source>
</evidence>
<feature type="transmembrane region" description="Helical" evidence="5">
    <location>
        <begin position="113"/>
        <end position="133"/>
    </location>
</feature>
<feature type="transmembrane region" description="Helical" evidence="5">
    <location>
        <begin position="78"/>
        <end position="101"/>
    </location>
</feature>
<feature type="domain" description="ABC transmembrane type-1" evidence="6">
    <location>
        <begin position="74"/>
        <end position="267"/>
    </location>
</feature>
<keyword evidence="5" id="KW-0813">Transport</keyword>
<protein>
    <submittedName>
        <fullName evidence="7">ABC transporter permease</fullName>
    </submittedName>
</protein>
<organism evidence="7">
    <name type="scientific">Dictyoglomus thermophilum</name>
    <dbReference type="NCBI Taxonomy" id="14"/>
    <lineage>
        <taxon>Bacteria</taxon>
        <taxon>Pseudomonadati</taxon>
        <taxon>Dictyoglomota</taxon>
        <taxon>Dictyoglomia</taxon>
        <taxon>Dictyoglomales</taxon>
        <taxon>Dictyoglomaceae</taxon>
        <taxon>Dictyoglomus</taxon>
    </lineage>
</organism>
<accession>A0A7C3RN49</accession>
<feature type="transmembrane region" description="Helical" evidence="5">
    <location>
        <begin position="139"/>
        <end position="158"/>
    </location>
</feature>
<feature type="transmembrane region" description="Helical" evidence="5">
    <location>
        <begin position="216"/>
        <end position="236"/>
    </location>
</feature>
<dbReference type="AlphaFoldDB" id="A0A7C3RN49"/>
<feature type="transmembrane region" description="Helical" evidence="5">
    <location>
        <begin position="15"/>
        <end position="34"/>
    </location>
</feature>
<dbReference type="PANTHER" id="PTHR42729">
    <property type="entry name" value="OLIGO/DIPEPTIDE TRANSPORT, PERMEASE PROTEIN (DPPC-2)"/>
    <property type="match status" value="1"/>
</dbReference>
<keyword evidence="2 5" id="KW-0812">Transmembrane</keyword>
<dbReference type="PANTHER" id="PTHR42729:SF1">
    <property type="entry name" value="OLIGO_DIPEPTIDE TRANSPORT, PERMEASE PROTEIN (DPPC-2)"/>
    <property type="match status" value="1"/>
</dbReference>
<keyword evidence="3 5" id="KW-1133">Transmembrane helix</keyword>
<dbReference type="InterPro" id="IPR000515">
    <property type="entry name" value="MetI-like"/>
</dbReference>
<evidence type="ECO:0000256" key="5">
    <source>
        <dbReference type="RuleBase" id="RU363032"/>
    </source>
</evidence>
<dbReference type="GO" id="GO:0055085">
    <property type="term" value="P:transmembrane transport"/>
    <property type="evidence" value="ECO:0007669"/>
    <property type="project" value="InterPro"/>
</dbReference>
<dbReference type="GO" id="GO:0005886">
    <property type="term" value="C:plasma membrane"/>
    <property type="evidence" value="ECO:0007669"/>
    <property type="project" value="UniProtKB-SubCell"/>
</dbReference>
<dbReference type="Gene3D" id="1.10.3720.10">
    <property type="entry name" value="MetI-like"/>
    <property type="match status" value="1"/>
</dbReference>
<reference evidence="7" key="1">
    <citation type="journal article" date="2020" name="mSystems">
        <title>Genome- and Community-Level Interaction Insights into Carbon Utilization and Element Cycling Functions of Hydrothermarchaeota in Hydrothermal Sediment.</title>
        <authorList>
            <person name="Zhou Z."/>
            <person name="Liu Y."/>
            <person name="Xu W."/>
            <person name="Pan J."/>
            <person name="Luo Z.H."/>
            <person name="Li M."/>
        </authorList>
    </citation>
    <scope>NUCLEOTIDE SEQUENCE [LARGE SCALE GENOMIC DNA]</scope>
    <source>
        <strain evidence="7">SpSt-81</strain>
    </source>
</reference>
<dbReference type="EMBL" id="DTIN01000033">
    <property type="protein sequence ID" value="HFX14077.1"/>
    <property type="molecule type" value="Genomic_DNA"/>
</dbReference>
<dbReference type="InterPro" id="IPR035906">
    <property type="entry name" value="MetI-like_sf"/>
</dbReference>
<evidence type="ECO:0000313" key="7">
    <source>
        <dbReference type="EMBL" id="HFX14077.1"/>
    </source>
</evidence>